<accession>A0A917R6S3</accession>
<dbReference type="Proteomes" id="UP000645217">
    <property type="component" value="Unassembled WGS sequence"/>
</dbReference>
<reference evidence="1" key="1">
    <citation type="journal article" date="2014" name="Int. J. Syst. Evol. Microbiol.">
        <title>Complete genome sequence of Corynebacterium casei LMG S-19264T (=DSM 44701T), isolated from a smear-ripened cheese.</title>
        <authorList>
            <consortium name="US DOE Joint Genome Institute (JGI-PGF)"/>
            <person name="Walter F."/>
            <person name="Albersmeier A."/>
            <person name="Kalinowski J."/>
            <person name="Ruckert C."/>
        </authorList>
    </citation>
    <scope>NUCLEOTIDE SEQUENCE</scope>
    <source>
        <strain evidence="1">JCM 13064</strain>
    </source>
</reference>
<organism evidence="1 2">
    <name type="scientific">Sphaerisporangium melleum</name>
    <dbReference type="NCBI Taxonomy" id="321316"/>
    <lineage>
        <taxon>Bacteria</taxon>
        <taxon>Bacillati</taxon>
        <taxon>Actinomycetota</taxon>
        <taxon>Actinomycetes</taxon>
        <taxon>Streptosporangiales</taxon>
        <taxon>Streptosporangiaceae</taxon>
        <taxon>Sphaerisporangium</taxon>
    </lineage>
</organism>
<reference evidence="1" key="2">
    <citation type="submission" date="2020-09" db="EMBL/GenBank/DDBJ databases">
        <authorList>
            <person name="Sun Q."/>
            <person name="Ohkuma M."/>
        </authorList>
    </citation>
    <scope>NUCLEOTIDE SEQUENCE</scope>
    <source>
        <strain evidence="1">JCM 13064</strain>
    </source>
</reference>
<comment type="caution">
    <text evidence="1">The sequence shown here is derived from an EMBL/GenBank/DDBJ whole genome shotgun (WGS) entry which is preliminary data.</text>
</comment>
<evidence type="ECO:0000313" key="2">
    <source>
        <dbReference type="Proteomes" id="UP000645217"/>
    </source>
</evidence>
<name>A0A917R6S3_9ACTN</name>
<keyword evidence="2" id="KW-1185">Reference proteome</keyword>
<sequence length="55" mass="6044">MSNSLNTPQRRAVRVLADLGAETWHWSDFTEILDEWNLPATQAACRAYAGLAPAG</sequence>
<evidence type="ECO:0000313" key="1">
    <source>
        <dbReference type="EMBL" id="GGK92737.1"/>
    </source>
</evidence>
<proteinExistence type="predicted"/>
<protein>
    <submittedName>
        <fullName evidence="1">Uncharacterized protein</fullName>
    </submittedName>
</protein>
<gene>
    <name evidence="1" type="ORF">GCM10007964_39110</name>
</gene>
<dbReference type="EMBL" id="BMNT01000020">
    <property type="protein sequence ID" value="GGK92737.1"/>
    <property type="molecule type" value="Genomic_DNA"/>
</dbReference>
<dbReference type="AlphaFoldDB" id="A0A917R6S3"/>